<organism evidence="3 4">
    <name type="scientific">Nocardiopsis mangrovi</name>
    <dbReference type="NCBI Taxonomy" id="1179818"/>
    <lineage>
        <taxon>Bacteria</taxon>
        <taxon>Bacillati</taxon>
        <taxon>Actinomycetota</taxon>
        <taxon>Actinomycetes</taxon>
        <taxon>Streptosporangiales</taxon>
        <taxon>Nocardiopsidaceae</taxon>
        <taxon>Nocardiopsis</taxon>
    </lineage>
</organism>
<dbReference type="SUPFAM" id="SSF52091">
    <property type="entry name" value="SpoIIaa-like"/>
    <property type="match status" value="1"/>
</dbReference>
<dbReference type="PROSITE" id="PS50801">
    <property type="entry name" value="STAS"/>
    <property type="match status" value="1"/>
</dbReference>
<evidence type="ECO:0000313" key="4">
    <source>
        <dbReference type="Proteomes" id="UP001595923"/>
    </source>
</evidence>
<dbReference type="InterPro" id="IPR036513">
    <property type="entry name" value="STAS_dom_sf"/>
</dbReference>
<proteinExistence type="predicted"/>
<evidence type="ECO:0000313" key="3">
    <source>
        <dbReference type="EMBL" id="MFC4561115.1"/>
    </source>
</evidence>
<dbReference type="RefSeq" id="WP_378571736.1">
    <property type="nucleotide sequence ID" value="NZ_JBHSFQ010000003.1"/>
</dbReference>
<protein>
    <submittedName>
        <fullName evidence="3">STAS domain-containing protein</fullName>
    </submittedName>
</protein>
<dbReference type="InterPro" id="IPR058548">
    <property type="entry name" value="MlaB-like_STAS"/>
</dbReference>
<dbReference type="Gene3D" id="3.30.750.24">
    <property type="entry name" value="STAS domain"/>
    <property type="match status" value="1"/>
</dbReference>
<evidence type="ECO:0000259" key="2">
    <source>
        <dbReference type="PROSITE" id="PS50801"/>
    </source>
</evidence>
<sequence>MTTGQDHTPGGTAGRTRRPRGAHADVVYAARGRALVSVSGELDFATADAVAAELAHAALTVGPSIEADVSRVAFCDAYGLAALLRAAARAERAGGALTLHGVGADLDRLLAITDTAARFGAPGAVERPVPLPGPRPGG</sequence>
<gene>
    <name evidence="3" type="ORF">ACFO4E_04510</name>
</gene>
<reference evidence="4" key="1">
    <citation type="journal article" date="2019" name="Int. J. Syst. Evol. Microbiol.">
        <title>The Global Catalogue of Microorganisms (GCM) 10K type strain sequencing project: providing services to taxonomists for standard genome sequencing and annotation.</title>
        <authorList>
            <consortium name="The Broad Institute Genomics Platform"/>
            <consortium name="The Broad Institute Genome Sequencing Center for Infectious Disease"/>
            <person name="Wu L."/>
            <person name="Ma J."/>
        </authorList>
    </citation>
    <scope>NUCLEOTIDE SEQUENCE [LARGE SCALE GENOMIC DNA]</scope>
    <source>
        <strain evidence="4">XZYJ18</strain>
    </source>
</reference>
<dbReference type="Proteomes" id="UP001595923">
    <property type="component" value="Unassembled WGS sequence"/>
</dbReference>
<dbReference type="EMBL" id="JBHSFQ010000003">
    <property type="protein sequence ID" value="MFC4561115.1"/>
    <property type="molecule type" value="Genomic_DNA"/>
</dbReference>
<accession>A0ABV9DQD6</accession>
<dbReference type="InterPro" id="IPR002645">
    <property type="entry name" value="STAS_dom"/>
</dbReference>
<comment type="caution">
    <text evidence="3">The sequence shown here is derived from an EMBL/GenBank/DDBJ whole genome shotgun (WGS) entry which is preliminary data.</text>
</comment>
<keyword evidence="4" id="KW-1185">Reference proteome</keyword>
<dbReference type="Pfam" id="PF13466">
    <property type="entry name" value="STAS_2"/>
    <property type="match status" value="1"/>
</dbReference>
<name>A0ABV9DQD6_9ACTN</name>
<feature type="region of interest" description="Disordered" evidence="1">
    <location>
        <begin position="1"/>
        <end position="21"/>
    </location>
</feature>
<feature type="domain" description="STAS" evidence="2">
    <location>
        <begin position="32"/>
        <end position="113"/>
    </location>
</feature>
<evidence type="ECO:0000256" key="1">
    <source>
        <dbReference type="SAM" id="MobiDB-lite"/>
    </source>
</evidence>